<feature type="transmembrane region" description="Helical" evidence="1">
    <location>
        <begin position="368"/>
        <end position="392"/>
    </location>
</feature>
<keyword evidence="1" id="KW-0812">Transmembrane</keyword>
<dbReference type="EMBL" id="OV121137">
    <property type="protein sequence ID" value="CAH0558846.1"/>
    <property type="molecule type" value="Genomic_DNA"/>
</dbReference>
<keyword evidence="5" id="KW-1185">Reference proteome</keyword>
<gene>
    <name evidence="4" type="ORF">MELIAE_LOCUS9085</name>
</gene>
<name>A0A9P0FKY5_BRAAE</name>
<keyword evidence="1" id="KW-0472">Membrane</keyword>
<dbReference type="Pfam" id="PF01757">
    <property type="entry name" value="Acyl_transf_3"/>
    <property type="match status" value="1"/>
</dbReference>
<feature type="transmembrane region" description="Helical" evidence="1">
    <location>
        <begin position="553"/>
        <end position="571"/>
    </location>
</feature>
<dbReference type="PANTHER" id="PTHR11161">
    <property type="entry name" value="O-ACYLTRANSFERASE"/>
    <property type="match status" value="1"/>
</dbReference>
<dbReference type="InterPro" id="IPR006621">
    <property type="entry name" value="Nose-resist-to-fluoxetine_N"/>
</dbReference>
<evidence type="ECO:0000313" key="5">
    <source>
        <dbReference type="Proteomes" id="UP001154078"/>
    </source>
</evidence>
<reference evidence="4" key="1">
    <citation type="submission" date="2021-12" db="EMBL/GenBank/DDBJ databases">
        <authorList>
            <person name="King R."/>
        </authorList>
    </citation>
    <scope>NUCLEOTIDE SEQUENCE</scope>
</reference>
<evidence type="ECO:0000259" key="3">
    <source>
        <dbReference type="SMART" id="SM00703"/>
    </source>
</evidence>
<feature type="transmembrane region" description="Helical" evidence="1">
    <location>
        <begin position="583"/>
        <end position="606"/>
    </location>
</feature>
<dbReference type="SMART" id="SM00703">
    <property type="entry name" value="NRF"/>
    <property type="match status" value="1"/>
</dbReference>
<feature type="transmembrane region" description="Helical" evidence="1">
    <location>
        <begin position="505"/>
        <end position="522"/>
    </location>
</feature>
<feature type="transmembrane region" description="Helical" evidence="1">
    <location>
        <begin position="476"/>
        <end position="498"/>
    </location>
</feature>
<evidence type="ECO:0000313" key="4">
    <source>
        <dbReference type="EMBL" id="CAH0558846.1"/>
    </source>
</evidence>
<dbReference type="Pfam" id="PF20146">
    <property type="entry name" value="NRF"/>
    <property type="match status" value="1"/>
</dbReference>
<evidence type="ECO:0000256" key="2">
    <source>
        <dbReference type="SAM" id="SignalP"/>
    </source>
</evidence>
<feature type="transmembrane region" description="Helical" evidence="1">
    <location>
        <begin position="331"/>
        <end position="348"/>
    </location>
</feature>
<feature type="signal peptide" evidence="2">
    <location>
        <begin position="1"/>
        <end position="20"/>
    </location>
</feature>
<feature type="domain" description="Nose resistant-to-fluoxetine protein N-terminal" evidence="3">
    <location>
        <begin position="95"/>
        <end position="241"/>
    </location>
</feature>
<accession>A0A9P0FKY5</accession>
<feature type="transmembrane region" description="Helical" evidence="1">
    <location>
        <begin position="693"/>
        <end position="715"/>
    </location>
</feature>
<keyword evidence="1" id="KW-1133">Transmembrane helix</keyword>
<dbReference type="Proteomes" id="UP001154078">
    <property type="component" value="Chromosome 6"/>
</dbReference>
<dbReference type="OrthoDB" id="10006435at2759"/>
<organism evidence="4 5">
    <name type="scientific">Brassicogethes aeneus</name>
    <name type="common">Rape pollen beetle</name>
    <name type="synonym">Meligethes aeneus</name>
    <dbReference type="NCBI Taxonomy" id="1431903"/>
    <lineage>
        <taxon>Eukaryota</taxon>
        <taxon>Metazoa</taxon>
        <taxon>Ecdysozoa</taxon>
        <taxon>Arthropoda</taxon>
        <taxon>Hexapoda</taxon>
        <taxon>Insecta</taxon>
        <taxon>Pterygota</taxon>
        <taxon>Neoptera</taxon>
        <taxon>Endopterygota</taxon>
        <taxon>Coleoptera</taxon>
        <taxon>Polyphaga</taxon>
        <taxon>Cucujiformia</taxon>
        <taxon>Nitidulidae</taxon>
        <taxon>Meligethinae</taxon>
        <taxon>Brassicogethes</taxon>
    </lineage>
</organism>
<feature type="transmembrane region" description="Helical" evidence="1">
    <location>
        <begin position="663"/>
        <end position="681"/>
    </location>
</feature>
<dbReference type="PANTHER" id="PTHR11161:SF71">
    <property type="entry name" value="NOSE RESISTANT-TO-FLUOXETINE PROTEIN N-TERMINAL DOMAIN-CONTAINING PROTEIN"/>
    <property type="match status" value="1"/>
</dbReference>
<feature type="chain" id="PRO_5040162945" description="Nose resistant-to-fluoxetine protein N-terminal domain-containing protein" evidence="2">
    <location>
        <begin position="21"/>
        <end position="749"/>
    </location>
</feature>
<dbReference type="GO" id="GO:0016747">
    <property type="term" value="F:acyltransferase activity, transferring groups other than amino-acyl groups"/>
    <property type="evidence" value="ECO:0007669"/>
    <property type="project" value="InterPro"/>
</dbReference>
<dbReference type="AlphaFoldDB" id="A0A9P0FKY5"/>
<proteinExistence type="predicted"/>
<keyword evidence="2" id="KW-0732">Signal</keyword>
<dbReference type="InterPro" id="IPR052728">
    <property type="entry name" value="O2_lipid_transport_reg"/>
</dbReference>
<evidence type="ECO:0000256" key="1">
    <source>
        <dbReference type="SAM" id="Phobius"/>
    </source>
</evidence>
<feature type="transmembrane region" description="Helical" evidence="1">
    <location>
        <begin position="412"/>
        <end position="431"/>
    </location>
</feature>
<feature type="transmembrane region" description="Helical" evidence="1">
    <location>
        <begin position="252"/>
        <end position="271"/>
    </location>
</feature>
<protein>
    <recommendedName>
        <fullName evidence="3">Nose resistant-to-fluoxetine protein N-terminal domain-containing protein</fullName>
    </recommendedName>
</protein>
<dbReference type="InterPro" id="IPR002656">
    <property type="entry name" value="Acyl_transf_3_dom"/>
</dbReference>
<sequence>MGRKMFALVFVLGVFNCAHCVDDTLNDTFVMKIKPVLEPRTLISNYNHDRKEKWKKHILTEENKESNVTEKPTGGGISFPRSLEIIPQILAQIENEKCVYDTVAALEGMAKHERWTLEMFDASPKFPVGILTGNHYQLGNFDECMRVKQPLPEDANYSIKGQYCLTDIYFNHRSVQNSLSINNLKTKNRYSFNNSVIHWGICIPDSCNEEDAKIFVQEIFKSTVDNVETVEVTIGKNKCQVEKSFPLNQLEIIYGSIIGFFIMFIFFATFFHCWTLRRRQNYVAYNVESVREKNSTLKSMVLCFSMIRTVKQFLHTSPNDLNLECIYGIKFLSMMFIIAGHTLIFIAGGPVDNIAYVNEQAYKVKNGVFFNSALLVDTFLIISGFLMCRLLLIELDKRKGKLNILVLYIARYIRLTPAYIVIIGFYSTFLIRIGSGPLWKSKIGLEQERCLKSWWINILYVNNYFNTEYLCMFQSWYLAVDYHLFIVAPFIIVTLWKWKNIGKTLLAALMVPSIAVPFWLTYKNEMDPTLLAFPPEIEDLSTNHYFATSYIKTHMRTNSYLIGLLFGYIIHRLQTSGTKIPTYIVWIGSIIATVTALLAMFSIVVFLHPDHEKNVLENAIYSPLHRVAWCLSIGWLLIICVTDNAEIVSNFLSWKFFIPLSRLTYCAYLVNGLVVITHAGSLRQNSYMNFYELLVIILAHLLITFFLAFVVCIFFESPIHGLEKILLSKHKSSSQKPQSNANIRPVEER</sequence>
<feature type="transmembrane region" description="Helical" evidence="1">
    <location>
        <begin position="626"/>
        <end position="642"/>
    </location>
</feature>